<evidence type="ECO:0000256" key="8">
    <source>
        <dbReference type="ARBA" id="ARBA00022676"/>
    </source>
</evidence>
<keyword evidence="5" id="KW-0031">Aminopeptidase</keyword>
<keyword evidence="14" id="KW-0482">Metalloprotease</keyword>
<protein>
    <recommendedName>
        <fullName evidence="20">NAD(P)(+)--arginine ADP-ribosyltransferase</fullName>
        <ecNumber evidence="20">2.4.2.31</ecNumber>
    </recommendedName>
    <alternativeName>
        <fullName evidence="20">Mono(ADP-ribosyl)transferase</fullName>
    </alternativeName>
</protein>
<keyword evidence="20" id="KW-0521">NADP</keyword>
<keyword evidence="21" id="KW-1133">Transmembrane helix</keyword>
<evidence type="ECO:0000256" key="10">
    <source>
        <dbReference type="ARBA" id="ARBA00022695"/>
    </source>
</evidence>
<dbReference type="InterPro" id="IPR002502">
    <property type="entry name" value="Amidase_domain"/>
</dbReference>
<dbReference type="Proteomes" id="UP000663852">
    <property type="component" value="Unassembled WGS sequence"/>
</dbReference>
<keyword evidence="19" id="KW-0040">ANK repeat</keyword>
<dbReference type="InterPro" id="IPR002110">
    <property type="entry name" value="Ankyrin_rpt"/>
</dbReference>
<dbReference type="OrthoDB" id="510539at2759"/>
<dbReference type="SUPFAM" id="SSF48403">
    <property type="entry name" value="Ankyrin repeat"/>
    <property type="match status" value="1"/>
</dbReference>
<dbReference type="Pfam" id="PF11838">
    <property type="entry name" value="ERAP1_C"/>
    <property type="match status" value="1"/>
</dbReference>
<dbReference type="GO" id="GO:0106274">
    <property type="term" value="F:NAD+-protein-arginine ADP-ribosyltransferase activity"/>
    <property type="evidence" value="ECO:0007669"/>
    <property type="project" value="UniProtKB-EC"/>
</dbReference>
<gene>
    <name evidence="23" type="ORF">EDS130_LOCUS36637</name>
</gene>
<dbReference type="InterPro" id="IPR050344">
    <property type="entry name" value="Peptidase_M1_aminopeptidases"/>
</dbReference>
<dbReference type="EMBL" id="CAJNOJ010000344">
    <property type="protein sequence ID" value="CAF1409792.1"/>
    <property type="molecule type" value="Genomic_DNA"/>
</dbReference>
<evidence type="ECO:0000256" key="1">
    <source>
        <dbReference type="ARBA" id="ARBA00001947"/>
    </source>
</evidence>
<dbReference type="Gene3D" id="1.25.40.20">
    <property type="entry name" value="Ankyrin repeat-containing domain"/>
    <property type="match status" value="1"/>
</dbReference>
<keyword evidence="13" id="KW-0862">Zinc</keyword>
<keyword evidence="16" id="KW-1015">Disulfide bond</keyword>
<evidence type="ECO:0000313" key="24">
    <source>
        <dbReference type="Proteomes" id="UP000663852"/>
    </source>
</evidence>
<evidence type="ECO:0000256" key="16">
    <source>
        <dbReference type="ARBA" id="ARBA00023157"/>
    </source>
</evidence>
<keyword evidence="17" id="KW-0325">Glycoprotein</keyword>
<dbReference type="Gene3D" id="1.25.50.20">
    <property type="match status" value="1"/>
</dbReference>
<dbReference type="Gene3D" id="3.40.80.10">
    <property type="entry name" value="Peptidoglycan recognition protein-like"/>
    <property type="match status" value="1"/>
</dbReference>
<dbReference type="AlphaFoldDB" id="A0A815LNE0"/>
<dbReference type="GO" id="GO:0016779">
    <property type="term" value="F:nucleotidyltransferase activity"/>
    <property type="evidence" value="ECO:0007669"/>
    <property type="project" value="UniProtKB-KW"/>
</dbReference>
<dbReference type="GO" id="GO:0008745">
    <property type="term" value="F:N-acetylmuramoyl-L-alanine amidase activity"/>
    <property type="evidence" value="ECO:0007669"/>
    <property type="project" value="InterPro"/>
</dbReference>
<comment type="catalytic activity">
    <reaction evidence="18 20">
        <text>L-arginyl-[protein] + NAD(+) = N(omega)-(ADP-D-ribosyl)-L-arginyl-[protein] + nicotinamide + H(+)</text>
        <dbReference type="Rhea" id="RHEA:19149"/>
        <dbReference type="Rhea" id="RHEA-COMP:10532"/>
        <dbReference type="Rhea" id="RHEA-COMP:15087"/>
        <dbReference type="ChEBI" id="CHEBI:15378"/>
        <dbReference type="ChEBI" id="CHEBI:17154"/>
        <dbReference type="ChEBI" id="CHEBI:29965"/>
        <dbReference type="ChEBI" id="CHEBI:57540"/>
        <dbReference type="ChEBI" id="CHEBI:142554"/>
        <dbReference type="EC" id="2.4.2.31"/>
    </reaction>
</comment>
<evidence type="ECO:0000256" key="13">
    <source>
        <dbReference type="ARBA" id="ARBA00022833"/>
    </source>
</evidence>
<dbReference type="SMART" id="SM00248">
    <property type="entry name" value="ANK"/>
    <property type="match status" value="1"/>
</dbReference>
<evidence type="ECO:0000256" key="6">
    <source>
        <dbReference type="ARBA" id="ARBA00022475"/>
    </source>
</evidence>
<evidence type="ECO:0000256" key="17">
    <source>
        <dbReference type="ARBA" id="ARBA00023180"/>
    </source>
</evidence>
<dbReference type="SUPFAM" id="SSF55846">
    <property type="entry name" value="N-acetylmuramoyl-L-alanine amidase-like"/>
    <property type="match status" value="1"/>
</dbReference>
<keyword evidence="15 21" id="KW-0472">Membrane</keyword>
<dbReference type="GO" id="GO:0042277">
    <property type="term" value="F:peptide binding"/>
    <property type="evidence" value="ECO:0007669"/>
    <property type="project" value="TreeGrafter"/>
</dbReference>
<comment type="similarity">
    <text evidence="4">Belongs to the peptidase M1 family.</text>
</comment>
<dbReference type="Gene3D" id="3.90.176.10">
    <property type="entry name" value="Toxin ADP-ribosyltransferase, Chain A, domain 1"/>
    <property type="match status" value="1"/>
</dbReference>
<organism evidence="23 24">
    <name type="scientific">Adineta ricciae</name>
    <name type="common">Rotifer</name>
    <dbReference type="NCBI Taxonomy" id="249248"/>
    <lineage>
        <taxon>Eukaryota</taxon>
        <taxon>Metazoa</taxon>
        <taxon>Spiralia</taxon>
        <taxon>Gnathifera</taxon>
        <taxon>Rotifera</taxon>
        <taxon>Eurotatoria</taxon>
        <taxon>Bdelloidea</taxon>
        <taxon>Adinetida</taxon>
        <taxon>Adinetidae</taxon>
        <taxon>Adineta</taxon>
    </lineage>
</organism>
<dbReference type="Pfam" id="PF01129">
    <property type="entry name" value="ART"/>
    <property type="match status" value="1"/>
</dbReference>
<evidence type="ECO:0000256" key="14">
    <source>
        <dbReference type="ARBA" id="ARBA00023049"/>
    </source>
</evidence>
<dbReference type="PROSITE" id="PS50088">
    <property type="entry name" value="ANK_REPEAT"/>
    <property type="match status" value="1"/>
</dbReference>
<evidence type="ECO:0000256" key="2">
    <source>
        <dbReference type="ARBA" id="ARBA00004236"/>
    </source>
</evidence>
<evidence type="ECO:0000256" key="7">
    <source>
        <dbReference type="ARBA" id="ARBA00022670"/>
    </source>
</evidence>
<keyword evidence="10" id="KW-0548">Nucleotidyltransferase</keyword>
<keyword evidence="8 20" id="KW-0328">Glycosyltransferase</keyword>
<comment type="similarity">
    <text evidence="3 20">Belongs to the Arg-specific ADP-ribosyltransferase family.</text>
</comment>
<keyword evidence="6" id="KW-1003">Cell membrane</keyword>
<feature type="transmembrane region" description="Helical" evidence="21">
    <location>
        <begin position="423"/>
        <end position="449"/>
    </location>
</feature>
<dbReference type="Pfam" id="PF12796">
    <property type="entry name" value="Ank_2"/>
    <property type="match status" value="1"/>
</dbReference>
<dbReference type="EC" id="2.4.2.31" evidence="20"/>
<evidence type="ECO:0000256" key="15">
    <source>
        <dbReference type="ARBA" id="ARBA00023136"/>
    </source>
</evidence>
<evidence type="ECO:0000256" key="9">
    <source>
        <dbReference type="ARBA" id="ARBA00022679"/>
    </source>
</evidence>
<evidence type="ECO:0000313" key="23">
    <source>
        <dbReference type="EMBL" id="CAF1409792.1"/>
    </source>
</evidence>
<dbReference type="GO" id="GO:0043171">
    <property type="term" value="P:peptide catabolic process"/>
    <property type="evidence" value="ECO:0007669"/>
    <property type="project" value="TreeGrafter"/>
</dbReference>
<dbReference type="PANTHER" id="PTHR11533:SF276">
    <property type="entry name" value="GLUTAMYL AMINOPEPTIDASE"/>
    <property type="match status" value="1"/>
</dbReference>
<dbReference type="GO" id="GO:0006508">
    <property type="term" value="P:proteolysis"/>
    <property type="evidence" value="ECO:0007669"/>
    <property type="project" value="UniProtKB-KW"/>
</dbReference>
<evidence type="ECO:0000256" key="4">
    <source>
        <dbReference type="ARBA" id="ARBA00010136"/>
    </source>
</evidence>
<comment type="cofactor">
    <cofactor evidence="1">
        <name>Zn(2+)</name>
        <dbReference type="ChEBI" id="CHEBI:29105"/>
    </cofactor>
</comment>
<evidence type="ECO:0000256" key="19">
    <source>
        <dbReference type="PROSITE-ProRule" id="PRU00023"/>
    </source>
</evidence>
<evidence type="ECO:0000256" key="12">
    <source>
        <dbReference type="ARBA" id="ARBA00022801"/>
    </source>
</evidence>
<accession>A0A815LNE0</accession>
<evidence type="ECO:0000256" key="21">
    <source>
        <dbReference type="SAM" id="Phobius"/>
    </source>
</evidence>
<evidence type="ECO:0000256" key="11">
    <source>
        <dbReference type="ARBA" id="ARBA00022723"/>
    </source>
</evidence>
<keyword evidence="21" id="KW-0812">Transmembrane</keyword>
<dbReference type="InterPro" id="IPR024571">
    <property type="entry name" value="ERAP1-like_C_dom"/>
</dbReference>
<sequence length="1107" mass="128721">MLSILPADDDENESNIIDFLYQLCKRNEIEEVQRILPFIGNINLINKLHTVTGSTCLHVACYYGHRDMVKILLDYGATHSIPNLRHSLTPYEETHVEEIKQLFLENKNPPFNNDYNFIQWSLIGDDLLSKRREFRKLIDVYKTYDNHLLVSKLLAEVIHYYLNEYLLDDARDDTLRAQIETIESYFKEAIDKQDYLTYFIKAYTLTNIFYHFLNKDLALYILEYFDQTKTFSSNYRLVNCLVHLVTLLIYHPNLPQYQYRGVCYRGMRITTNDLEQYQINHHILNRAFLSTSLDRQVAEMFAGEGQQSQMRHTPKDQRALLYSCVCQYVIKQDLTAINIGNLSTRPDEKEILIIPFSVFKVTSIKRNYIDNPQAAISIEIELEECEDPDKLDEQSSRLLTVLSSENDIKDAEAYTRFKRRRTLLYGAIAILTVLVLIALSVTFILIFAIKKSYPNHNSTLLLEKINRLEYQLPFDCPRILNRTSWNARPYITRENLTTVPVTHIVVRQLADVKNVMSQQDCIKAIQDLQDFQIDIRGWADIGYNFLMCNDKNDHSEIYRGRGWMFRGAHCISYNFRSLGNHSQNQVVQSVQDDEKQPVWDGNKVEMTSVKLADGVYALYAKDAEQLNATGGAAATSGGLIIGEHGVLLIETFLNQRLNHQAQELSRKLSRDKPILFAVNTSSHGDHCTDNSIVLTQKRYFLDPYELNQTSLNVNSFQWYIPFNYMTSSNSSSIQWVAPNQTRILPNIVTNNNWIVFNVDEFGFYRVNYDQANWKLIIKQLATDRRSFSIVTRAQMIDDTFNLARSSDLNVTFALELATYLINETDYVPFRTFSINIYYPLVMFSQNPDGVDYQNMQKFIQNLEEKQYNSSVFSMEQELQSLDYFTRQLRAMVISDLCANGYDRCIKDLVEKYGQWRSNSTANPITPDIRTVTYCQGIKNGTMQDYENMKTLYKESNDQVEKNRYGYALTCTRNKTLLEELLNTTLGNDYIRLQDASRFINNIRLQPGGQKLAWNFISQQWKELVHVFGSISFTLSDIVNNVLEYMNTENDLQAVQKFMKETDDLSLAERAFLSSIEKIKANIRWMNTIGLDTSTWLKNYLPKINMNS</sequence>
<dbReference type="PROSITE" id="PS50297">
    <property type="entry name" value="ANK_REP_REGION"/>
    <property type="match status" value="1"/>
</dbReference>
<dbReference type="InterPro" id="IPR000768">
    <property type="entry name" value="ART"/>
</dbReference>
<dbReference type="GO" id="GO:0009253">
    <property type="term" value="P:peptidoglycan catabolic process"/>
    <property type="evidence" value="ECO:0007669"/>
    <property type="project" value="InterPro"/>
</dbReference>
<feature type="repeat" description="ANK" evidence="19">
    <location>
        <begin position="52"/>
        <end position="84"/>
    </location>
</feature>
<dbReference type="InterPro" id="IPR036770">
    <property type="entry name" value="Ankyrin_rpt-contain_sf"/>
</dbReference>
<dbReference type="SUPFAM" id="SSF56399">
    <property type="entry name" value="ADP-ribosylation"/>
    <property type="match status" value="1"/>
</dbReference>
<feature type="domain" description="Peptidoglycan recognition protein family" evidence="22">
    <location>
        <begin position="477"/>
        <end position="605"/>
    </location>
</feature>
<dbReference type="GO" id="GO:0005737">
    <property type="term" value="C:cytoplasm"/>
    <property type="evidence" value="ECO:0007669"/>
    <property type="project" value="TreeGrafter"/>
</dbReference>
<dbReference type="InterPro" id="IPR006619">
    <property type="entry name" value="PGRP_domain_met/bac"/>
</dbReference>
<dbReference type="GO" id="GO:0005615">
    <property type="term" value="C:extracellular space"/>
    <property type="evidence" value="ECO:0007669"/>
    <property type="project" value="TreeGrafter"/>
</dbReference>
<keyword evidence="9 20" id="KW-0808">Transferase</keyword>
<dbReference type="SUPFAM" id="SSF56281">
    <property type="entry name" value="Metallo-hydrolase/oxidoreductase"/>
    <property type="match status" value="1"/>
</dbReference>
<comment type="subcellular location">
    <subcellularLocation>
        <location evidence="2">Cell membrane</location>
    </subcellularLocation>
</comment>
<keyword evidence="20" id="KW-0520">NAD</keyword>
<dbReference type="GO" id="GO:0008270">
    <property type="term" value="F:zinc ion binding"/>
    <property type="evidence" value="ECO:0007669"/>
    <property type="project" value="InterPro"/>
</dbReference>
<dbReference type="Gene3D" id="2.60.40.1910">
    <property type="match status" value="1"/>
</dbReference>
<dbReference type="InterPro" id="IPR036505">
    <property type="entry name" value="Amidase/PGRP_sf"/>
</dbReference>
<proteinExistence type="inferred from homology"/>
<evidence type="ECO:0000259" key="22">
    <source>
        <dbReference type="SMART" id="SM00701"/>
    </source>
</evidence>
<name>A0A815LNE0_ADIRI</name>
<evidence type="ECO:0000256" key="3">
    <source>
        <dbReference type="ARBA" id="ARBA00009558"/>
    </source>
</evidence>
<dbReference type="PROSITE" id="PS51996">
    <property type="entry name" value="TR_MART"/>
    <property type="match status" value="1"/>
</dbReference>
<dbReference type="InterPro" id="IPR036866">
    <property type="entry name" value="RibonucZ/Hydroxyglut_hydro"/>
</dbReference>
<dbReference type="FunFam" id="1.25.50.20:FF:000001">
    <property type="entry name" value="Aminopeptidase"/>
    <property type="match status" value="1"/>
</dbReference>
<keyword evidence="11" id="KW-0479">Metal-binding</keyword>
<dbReference type="SMART" id="SM00701">
    <property type="entry name" value="PGRP"/>
    <property type="match status" value="1"/>
</dbReference>
<evidence type="ECO:0000256" key="20">
    <source>
        <dbReference type="RuleBase" id="RU361228"/>
    </source>
</evidence>
<reference evidence="23" key="1">
    <citation type="submission" date="2021-02" db="EMBL/GenBank/DDBJ databases">
        <authorList>
            <person name="Nowell W R."/>
        </authorList>
    </citation>
    <scope>NUCLEOTIDE SEQUENCE</scope>
</reference>
<dbReference type="GO" id="GO:0070006">
    <property type="term" value="F:metalloaminopeptidase activity"/>
    <property type="evidence" value="ECO:0007669"/>
    <property type="project" value="TreeGrafter"/>
</dbReference>
<dbReference type="PANTHER" id="PTHR11533">
    <property type="entry name" value="PROTEASE M1 ZINC METALLOPROTEASE"/>
    <property type="match status" value="1"/>
</dbReference>
<dbReference type="GO" id="GO:0005886">
    <property type="term" value="C:plasma membrane"/>
    <property type="evidence" value="ECO:0007669"/>
    <property type="project" value="UniProtKB-SubCell"/>
</dbReference>
<evidence type="ECO:0000256" key="18">
    <source>
        <dbReference type="ARBA" id="ARBA00047597"/>
    </source>
</evidence>
<evidence type="ECO:0000256" key="5">
    <source>
        <dbReference type="ARBA" id="ARBA00022438"/>
    </source>
</evidence>
<comment type="caution">
    <text evidence="23">The sequence shown here is derived from an EMBL/GenBank/DDBJ whole genome shotgun (WGS) entry which is preliminary data.</text>
</comment>
<dbReference type="CDD" id="cd06583">
    <property type="entry name" value="PGRP"/>
    <property type="match status" value="1"/>
</dbReference>
<keyword evidence="12" id="KW-0378">Hydrolase</keyword>
<keyword evidence="7" id="KW-0645">Protease</keyword>